<proteinExistence type="predicted"/>
<name>A0A5R9GIQ7_9BACL</name>
<dbReference type="EMBL" id="VCIW01000002">
    <property type="protein sequence ID" value="TLS53288.1"/>
    <property type="molecule type" value="Genomic_DNA"/>
</dbReference>
<feature type="transmembrane region" description="Helical" evidence="1">
    <location>
        <begin position="33"/>
        <end position="50"/>
    </location>
</feature>
<sequence length="100" mass="11289">MKRKMKWNRNTGLAVALIAVGALILLNRIGIDVFGWLIPLAMLGLGYYGIRHGRQTIGWIVLTIGLLALVGKLWGILAFLAPIALIWFGWTMLKRRKIYE</sequence>
<keyword evidence="1" id="KW-1133">Transmembrane helix</keyword>
<keyword evidence="1" id="KW-0812">Transmembrane</keyword>
<gene>
    <name evidence="2" type="ORF">FE782_03155</name>
</gene>
<feature type="transmembrane region" description="Helical" evidence="1">
    <location>
        <begin position="7"/>
        <end position="27"/>
    </location>
</feature>
<keyword evidence="3" id="KW-1185">Reference proteome</keyword>
<dbReference type="Proteomes" id="UP000309676">
    <property type="component" value="Unassembled WGS sequence"/>
</dbReference>
<feature type="transmembrane region" description="Helical" evidence="1">
    <location>
        <begin position="57"/>
        <end position="90"/>
    </location>
</feature>
<evidence type="ECO:0000256" key="1">
    <source>
        <dbReference type="SAM" id="Phobius"/>
    </source>
</evidence>
<dbReference type="OrthoDB" id="2679996at2"/>
<organism evidence="2 3">
    <name type="scientific">Paenibacillus antri</name>
    <dbReference type="NCBI Taxonomy" id="2582848"/>
    <lineage>
        <taxon>Bacteria</taxon>
        <taxon>Bacillati</taxon>
        <taxon>Bacillota</taxon>
        <taxon>Bacilli</taxon>
        <taxon>Bacillales</taxon>
        <taxon>Paenibacillaceae</taxon>
        <taxon>Paenibacillus</taxon>
    </lineage>
</organism>
<keyword evidence="1" id="KW-0472">Membrane</keyword>
<reference evidence="2 3" key="1">
    <citation type="submission" date="2019-05" db="EMBL/GenBank/DDBJ databases">
        <authorList>
            <person name="Narsing Rao M.P."/>
            <person name="Li W.J."/>
        </authorList>
    </citation>
    <scope>NUCLEOTIDE SEQUENCE [LARGE SCALE GENOMIC DNA]</scope>
    <source>
        <strain evidence="2 3">SYSU_K30003</strain>
    </source>
</reference>
<evidence type="ECO:0008006" key="4">
    <source>
        <dbReference type="Google" id="ProtNLM"/>
    </source>
</evidence>
<evidence type="ECO:0000313" key="2">
    <source>
        <dbReference type="EMBL" id="TLS53288.1"/>
    </source>
</evidence>
<evidence type="ECO:0000313" key="3">
    <source>
        <dbReference type="Proteomes" id="UP000309676"/>
    </source>
</evidence>
<accession>A0A5R9GIQ7</accession>
<dbReference type="AlphaFoldDB" id="A0A5R9GIQ7"/>
<comment type="caution">
    <text evidence="2">The sequence shown here is derived from an EMBL/GenBank/DDBJ whole genome shotgun (WGS) entry which is preliminary data.</text>
</comment>
<protein>
    <recommendedName>
        <fullName evidence="4">DUF5668 domain-containing protein</fullName>
    </recommendedName>
</protein>